<protein>
    <submittedName>
        <fullName evidence="2">Uncharacterized protein</fullName>
    </submittedName>
</protein>
<name>A0A4Z2E3Y5_9TELE</name>
<dbReference type="OrthoDB" id="10660803at2759"/>
<dbReference type="AlphaFoldDB" id="A0A4Z2E3Y5"/>
<keyword evidence="3" id="KW-1185">Reference proteome</keyword>
<feature type="compositionally biased region" description="Basic and acidic residues" evidence="1">
    <location>
        <begin position="70"/>
        <end position="85"/>
    </location>
</feature>
<proteinExistence type="predicted"/>
<reference evidence="2 3" key="1">
    <citation type="submission" date="2019-03" db="EMBL/GenBank/DDBJ databases">
        <title>First draft genome of Liparis tanakae, snailfish: a comprehensive survey of snailfish specific genes.</title>
        <authorList>
            <person name="Kim W."/>
            <person name="Song I."/>
            <person name="Jeong J.-H."/>
            <person name="Kim D."/>
            <person name="Kim S."/>
            <person name="Ryu S."/>
            <person name="Song J.Y."/>
            <person name="Lee S.K."/>
        </authorList>
    </citation>
    <scope>NUCLEOTIDE SEQUENCE [LARGE SCALE GENOMIC DNA]</scope>
    <source>
        <tissue evidence="2">Muscle</tissue>
    </source>
</reference>
<organism evidence="2 3">
    <name type="scientific">Liparis tanakae</name>
    <name type="common">Tanaka's snailfish</name>
    <dbReference type="NCBI Taxonomy" id="230148"/>
    <lineage>
        <taxon>Eukaryota</taxon>
        <taxon>Metazoa</taxon>
        <taxon>Chordata</taxon>
        <taxon>Craniata</taxon>
        <taxon>Vertebrata</taxon>
        <taxon>Euteleostomi</taxon>
        <taxon>Actinopterygii</taxon>
        <taxon>Neopterygii</taxon>
        <taxon>Teleostei</taxon>
        <taxon>Neoteleostei</taxon>
        <taxon>Acanthomorphata</taxon>
        <taxon>Eupercaria</taxon>
        <taxon>Perciformes</taxon>
        <taxon>Cottioidei</taxon>
        <taxon>Cottales</taxon>
        <taxon>Liparidae</taxon>
        <taxon>Liparis</taxon>
    </lineage>
</organism>
<dbReference type="EMBL" id="SRLO01019878">
    <property type="protein sequence ID" value="TNN23082.1"/>
    <property type="molecule type" value="Genomic_DNA"/>
</dbReference>
<comment type="caution">
    <text evidence="2">The sequence shown here is derived from an EMBL/GenBank/DDBJ whole genome shotgun (WGS) entry which is preliminary data.</text>
</comment>
<evidence type="ECO:0000313" key="2">
    <source>
        <dbReference type="EMBL" id="TNN23082.1"/>
    </source>
</evidence>
<accession>A0A4Z2E3Y5</accession>
<evidence type="ECO:0000256" key="1">
    <source>
        <dbReference type="SAM" id="MobiDB-lite"/>
    </source>
</evidence>
<gene>
    <name evidence="2" type="ORF">EYF80_066801</name>
</gene>
<dbReference type="Proteomes" id="UP000314294">
    <property type="component" value="Unassembled WGS sequence"/>
</dbReference>
<feature type="region of interest" description="Disordered" evidence="1">
    <location>
        <begin position="55"/>
        <end position="85"/>
    </location>
</feature>
<sequence>MMATSGVAMRMMMQEPITLNMEPMNILMMLGITVSMVSISLAKRLTRLPLGVRSKKEMGERRTSYSMDSWRQRDARMPPMDVERE</sequence>
<evidence type="ECO:0000313" key="3">
    <source>
        <dbReference type="Proteomes" id="UP000314294"/>
    </source>
</evidence>